<reference evidence="3" key="1">
    <citation type="journal article" date="2020" name="Stud. Mycol.">
        <title>101 Dothideomycetes genomes: a test case for predicting lifestyles and emergence of pathogens.</title>
        <authorList>
            <person name="Haridas S."/>
            <person name="Albert R."/>
            <person name="Binder M."/>
            <person name="Bloem J."/>
            <person name="Labutti K."/>
            <person name="Salamov A."/>
            <person name="Andreopoulos B."/>
            <person name="Baker S."/>
            <person name="Barry K."/>
            <person name="Bills G."/>
            <person name="Bluhm B."/>
            <person name="Cannon C."/>
            <person name="Castanera R."/>
            <person name="Culley D."/>
            <person name="Daum C."/>
            <person name="Ezra D."/>
            <person name="Gonzalez J."/>
            <person name="Henrissat B."/>
            <person name="Kuo A."/>
            <person name="Liang C."/>
            <person name="Lipzen A."/>
            <person name="Lutzoni F."/>
            <person name="Magnuson J."/>
            <person name="Mondo S."/>
            <person name="Nolan M."/>
            <person name="Ohm R."/>
            <person name="Pangilinan J."/>
            <person name="Park H.-J."/>
            <person name="Ramirez L."/>
            <person name="Alfaro M."/>
            <person name="Sun H."/>
            <person name="Tritt A."/>
            <person name="Yoshinaga Y."/>
            <person name="Zwiers L.-H."/>
            <person name="Turgeon B."/>
            <person name="Goodwin S."/>
            <person name="Spatafora J."/>
            <person name="Crous P."/>
            <person name="Grigoriev I."/>
        </authorList>
    </citation>
    <scope>NUCLEOTIDE SEQUENCE</scope>
    <source>
        <strain evidence="3">CBS 175.79</strain>
    </source>
</reference>
<evidence type="ECO:0000313" key="3">
    <source>
        <dbReference type="EMBL" id="KAF2010917.1"/>
    </source>
</evidence>
<dbReference type="PANTHER" id="PTHR35205">
    <property type="entry name" value="NB-ARC AND TPR DOMAIN PROTEIN"/>
    <property type="match status" value="1"/>
</dbReference>
<dbReference type="GeneID" id="54286541"/>
<evidence type="ECO:0000256" key="1">
    <source>
        <dbReference type="SAM" id="MobiDB-lite"/>
    </source>
</evidence>
<dbReference type="Gene3D" id="1.25.40.10">
    <property type="entry name" value="Tetratricopeptide repeat domain"/>
    <property type="match status" value="1"/>
</dbReference>
<protein>
    <recommendedName>
        <fullName evidence="2">DUF7779 domain-containing protein</fullName>
    </recommendedName>
</protein>
<feature type="compositionally biased region" description="Low complexity" evidence="1">
    <location>
        <begin position="279"/>
        <end position="294"/>
    </location>
</feature>
<name>A0A6A5XDM9_9PLEO</name>
<dbReference type="SUPFAM" id="SSF52540">
    <property type="entry name" value="P-loop containing nucleoside triphosphate hydrolases"/>
    <property type="match status" value="1"/>
</dbReference>
<dbReference type="RefSeq" id="XP_033379256.1">
    <property type="nucleotide sequence ID" value="XM_033529144.1"/>
</dbReference>
<dbReference type="PANTHER" id="PTHR35205:SF1">
    <property type="entry name" value="ZU5 DOMAIN-CONTAINING PROTEIN"/>
    <property type="match status" value="1"/>
</dbReference>
<dbReference type="EMBL" id="ML978075">
    <property type="protein sequence ID" value="KAF2010917.1"/>
    <property type="molecule type" value="Genomic_DNA"/>
</dbReference>
<dbReference type="InterPro" id="IPR056681">
    <property type="entry name" value="DUF7779"/>
</dbReference>
<feature type="region of interest" description="Disordered" evidence="1">
    <location>
        <begin position="273"/>
        <end position="305"/>
    </location>
</feature>
<feature type="region of interest" description="Disordered" evidence="1">
    <location>
        <begin position="968"/>
        <end position="987"/>
    </location>
</feature>
<dbReference type="Gene3D" id="3.40.50.300">
    <property type="entry name" value="P-loop containing nucleotide triphosphate hydrolases"/>
    <property type="match status" value="1"/>
</dbReference>
<keyword evidence="4" id="KW-1185">Reference proteome</keyword>
<dbReference type="Proteomes" id="UP000799778">
    <property type="component" value="Unassembled WGS sequence"/>
</dbReference>
<dbReference type="InterPro" id="IPR011990">
    <property type="entry name" value="TPR-like_helical_dom_sf"/>
</dbReference>
<dbReference type="Pfam" id="PF25000">
    <property type="entry name" value="DUF7779"/>
    <property type="match status" value="1"/>
</dbReference>
<evidence type="ECO:0000313" key="4">
    <source>
        <dbReference type="Proteomes" id="UP000799778"/>
    </source>
</evidence>
<sequence>MTNRTPRILERVPKQNPDGTDIIYVDGFEGAEPDLAHGEWVNQLHTICQANISAAIIHLPLGMQFANRPDDLTNALHNVRDILLLELYAFYEQRTSHIVFVGFRLAGIALKQALCSARQNQESNAQARSLLDNIDGIILVGTPQLDEVDKVDAAKALSRLISGKSIPGKKVTKLDEPLKSVKKIAHDFDNQYFDFPIATFVETVRKQYGRRRFRNGGRREERVWVDKAAGRTIPMSGELADFFKGANDLELTDLLKEIAQKARRRANNYGILQEETRTDTTSSDIAASAGSSSSERVRQPLSDIKSRARLRKRLANTKSMATSVPTARVPCYYHLPKPPTNGLFGRDDLLKDIHKALTEGSAVSSNAKQRAPQGAVPPQLRAFVLSGKPGFGKTSVAKEYIQRYKANYDTIAWIDADNKLTLISEYAAFASSLDIVSAQENDDTAIVAVLRQWLHEPESRNRRSNETKPATWLIVMDDAKAANFTVDLWPREADGAILVISRNQNLRSRAFLDTNGCDLGPLSTHEAVRLFSSIAGLPSSSSNDPNIIDIVQDWQCIPYAVASVATAFRNGVESLSQFKLSQASQKKRFLDQGTSSLPSIAAMWALDKRSPSEAALLSVLAFLRHVQIPEQLLTTHWAITNLGYYPDPNSYISCRKSLQEDRLLHYNENSETLSIDEILQGAIKATYLKDSTTFSRAFIATSRLLCAAWPKEVTAEVNFSLINVKDLRDLKQALLSHIDHVSNSYQNAGLEVQRHCATRELATVLVETAWFCMGRGLYPRALPLLDTFDVVKIHVAEDMVDLVSSRHSTAGAIAMAINDHKTGLRHYHEFKSTQDIMFKETGALNSKYAAAHSELGMAYIYNEEATEAVKQLFDDSIQIRKQLPGYEEINLFNCLRGKAYWHHLKEEFDEASSLLKEAVKHRSDKYGVDDKRSGRSAGLLFDLGNVTYRQNFDKNFVEWNDLALEPQSLPSSVDQSPHNHKPVDGTSPQDLCMNYYTRALNIYLEVKGDEHVDVAHARVMIARQILVNQDRSRLHEAELLLDQAIGTLSRTGYYNREIARALFLQSEVLRHEKRPGAGSARRMEAMDVRDELCPADKIPLDELKMEHFDSLVHVLIR</sequence>
<dbReference type="InterPro" id="IPR027417">
    <property type="entry name" value="P-loop_NTPase"/>
</dbReference>
<accession>A0A6A5XDM9</accession>
<dbReference type="AlphaFoldDB" id="A0A6A5XDM9"/>
<gene>
    <name evidence="3" type="ORF">BU24DRAFT_427108</name>
</gene>
<proteinExistence type="predicted"/>
<evidence type="ECO:0000259" key="2">
    <source>
        <dbReference type="Pfam" id="PF25000"/>
    </source>
</evidence>
<feature type="domain" description="DUF7779" evidence="2">
    <location>
        <begin position="604"/>
        <end position="686"/>
    </location>
</feature>
<organism evidence="3 4">
    <name type="scientific">Aaosphaeria arxii CBS 175.79</name>
    <dbReference type="NCBI Taxonomy" id="1450172"/>
    <lineage>
        <taxon>Eukaryota</taxon>
        <taxon>Fungi</taxon>
        <taxon>Dikarya</taxon>
        <taxon>Ascomycota</taxon>
        <taxon>Pezizomycotina</taxon>
        <taxon>Dothideomycetes</taxon>
        <taxon>Pleosporomycetidae</taxon>
        <taxon>Pleosporales</taxon>
        <taxon>Pleosporales incertae sedis</taxon>
        <taxon>Aaosphaeria</taxon>
    </lineage>
</organism>
<dbReference type="OrthoDB" id="6161812at2759"/>
<dbReference type="SUPFAM" id="SSF48452">
    <property type="entry name" value="TPR-like"/>
    <property type="match status" value="1"/>
</dbReference>